<dbReference type="InterPro" id="IPR058594">
    <property type="entry name" value="PB1-like_dom_pln"/>
</dbReference>
<evidence type="ECO:0000259" key="2">
    <source>
        <dbReference type="Pfam" id="PF26130"/>
    </source>
</evidence>
<comment type="caution">
    <text evidence="3">The sequence shown here is derived from an EMBL/GenBank/DDBJ whole genome shotgun (WGS) entry which is preliminary data.</text>
</comment>
<dbReference type="EMBL" id="JACEIK010000135">
    <property type="protein sequence ID" value="MCD7450517.1"/>
    <property type="molecule type" value="Genomic_DNA"/>
</dbReference>
<reference evidence="3 4" key="1">
    <citation type="journal article" date="2021" name="BMC Genomics">
        <title>Datura genome reveals duplications of psychoactive alkaloid biosynthetic genes and high mutation rate following tissue culture.</title>
        <authorList>
            <person name="Rajewski A."/>
            <person name="Carter-House D."/>
            <person name="Stajich J."/>
            <person name="Litt A."/>
        </authorList>
    </citation>
    <scope>NUCLEOTIDE SEQUENCE [LARGE SCALE GENOMIC DNA]</scope>
    <source>
        <strain evidence="3">AR-01</strain>
    </source>
</reference>
<evidence type="ECO:0000313" key="3">
    <source>
        <dbReference type="EMBL" id="MCD7450517.1"/>
    </source>
</evidence>
<feature type="domain" description="PB1-like" evidence="2">
    <location>
        <begin position="1"/>
        <end position="99"/>
    </location>
</feature>
<accession>A0ABS8RV77</accession>
<feature type="region of interest" description="Disordered" evidence="1">
    <location>
        <begin position="122"/>
        <end position="146"/>
    </location>
</feature>
<sequence length="205" mass="23293">MNDYTKTRFHHGGVFIKNGQDTLYVGEKEPVEVFDIDKDHFSMFELLFYSKDLEYLTVGGFYNKDSKTNDLLPVEFDAHLFEIVKDMKNGEFLDLYVVHMVNEAEVVEEEVGKTNLLTGPEIGENNNNVSSGVRATNVGDINTDHDVEKDLGETENLKDINLEVDEEFSEASEKVDVDVDIVDETEQYVEEYLDGVEIDAENSSD</sequence>
<protein>
    <recommendedName>
        <fullName evidence="2">PB1-like domain-containing protein</fullName>
    </recommendedName>
</protein>
<feature type="compositionally biased region" description="Polar residues" evidence="1">
    <location>
        <begin position="124"/>
        <end position="134"/>
    </location>
</feature>
<organism evidence="3 4">
    <name type="scientific">Datura stramonium</name>
    <name type="common">Jimsonweed</name>
    <name type="synonym">Common thornapple</name>
    <dbReference type="NCBI Taxonomy" id="4076"/>
    <lineage>
        <taxon>Eukaryota</taxon>
        <taxon>Viridiplantae</taxon>
        <taxon>Streptophyta</taxon>
        <taxon>Embryophyta</taxon>
        <taxon>Tracheophyta</taxon>
        <taxon>Spermatophyta</taxon>
        <taxon>Magnoliopsida</taxon>
        <taxon>eudicotyledons</taxon>
        <taxon>Gunneridae</taxon>
        <taxon>Pentapetalae</taxon>
        <taxon>asterids</taxon>
        <taxon>lamiids</taxon>
        <taxon>Solanales</taxon>
        <taxon>Solanaceae</taxon>
        <taxon>Solanoideae</taxon>
        <taxon>Datureae</taxon>
        <taxon>Datura</taxon>
    </lineage>
</organism>
<name>A0ABS8RV77_DATST</name>
<evidence type="ECO:0000256" key="1">
    <source>
        <dbReference type="SAM" id="MobiDB-lite"/>
    </source>
</evidence>
<dbReference type="Proteomes" id="UP000823775">
    <property type="component" value="Unassembled WGS sequence"/>
</dbReference>
<gene>
    <name evidence="3" type="ORF">HAX54_006809</name>
</gene>
<proteinExistence type="predicted"/>
<keyword evidence="4" id="KW-1185">Reference proteome</keyword>
<dbReference type="Pfam" id="PF26130">
    <property type="entry name" value="PB1-like"/>
    <property type="match status" value="1"/>
</dbReference>
<evidence type="ECO:0000313" key="4">
    <source>
        <dbReference type="Proteomes" id="UP000823775"/>
    </source>
</evidence>